<dbReference type="Pfam" id="PF18052">
    <property type="entry name" value="Rx_N"/>
    <property type="match status" value="1"/>
</dbReference>
<dbReference type="PANTHER" id="PTHR33377">
    <property type="entry name" value="OS10G0134700 PROTEIN-RELATED"/>
    <property type="match status" value="1"/>
</dbReference>
<keyword evidence="1" id="KW-0677">Repeat</keyword>
<dbReference type="eggNOG" id="ENOG502S6ZQ">
    <property type="taxonomic scope" value="Eukaryota"/>
</dbReference>
<keyword evidence="3" id="KW-0611">Plant defense</keyword>
<feature type="domain" description="Disease resistance N-terminal" evidence="4">
    <location>
        <begin position="10"/>
        <end position="96"/>
    </location>
</feature>
<gene>
    <name evidence="6" type="primary">LOC104588471</name>
</gene>
<evidence type="ECO:0000259" key="4">
    <source>
        <dbReference type="Pfam" id="PF18052"/>
    </source>
</evidence>
<sequence>MAETVANALIEEIISKLISMVANEIGLAWGFKRQLRKLQNTLVGIQNVLEEAETRQVMEKNVKKWLMSLKDVAYEADDILDENTTEILRRKFELGSRIKKVS</sequence>
<dbReference type="GO" id="GO:0006952">
    <property type="term" value="P:defense response"/>
    <property type="evidence" value="ECO:0007669"/>
    <property type="project" value="UniProtKB-KW"/>
</dbReference>
<dbReference type="GO" id="GO:0000166">
    <property type="term" value="F:nucleotide binding"/>
    <property type="evidence" value="ECO:0007669"/>
    <property type="project" value="UniProtKB-KW"/>
</dbReference>
<evidence type="ECO:0000256" key="1">
    <source>
        <dbReference type="ARBA" id="ARBA00022737"/>
    </source>
</evidence>
<proteinExistence type="predicted"/>
<keyword evidence="2" id="KW-0547">Nucleotide-binding</keyword>
<protein>
    <submittedName>
        <fullName evidence="6">Disease resistance protein RGA3</fullName>
    </submittedName>
</protein>
<dbReference type="Proteomes" id="UP000189703">
    <property type="component" value="Unplaced"/>
</dbReference>
<reference evidence="6" key="1">
    <citation type="submission" date="2025-08" db="UniProtKB">
        <authorList>
            <consortium name="RefSeq"/>
        </authorList>
    </citation>
    <scope>IDENTIFICATION</scope>
</reference>
<evidence type="ECO:0000256" key="2">
    <source>
        <dbReference type="ARBA" id="ARBA00022741"/>
    </source>
</evidence>
<dbReference type="AlphaFoldDB" id="A0A1U7YW68"/>
<organism evidence="5 6">
    <name type="scientific">Nelumbo nucifera</name>
    <name type="common">Sacred lotus</name>
    <dbReference type="NCBI Taxonomy" id="4432"/>
    <lineage>
        <taxon>Eukaryota</taxon>
        <taxon>Viridiplantae</taxon>
        <taxon>Streptophyta</taxon>
        <taxon>Embryophyta</taxon>
        <taxon>Tracheophyta</taxon>
        <taxon>Spermatophyta</taxon>
        <taxon>Magnoliopsida</taxon>
        <taxon>Proteales</taxon>
        <taxon>Nelumbonaceae</taxon>
        <taxon>Nelumbo</taxon>
    </lineage>
</organism>
<dbReference type="OrthoDB" id="2018467at2759"/>
<dbReference type="Gene3D" id="1.20.5.4130">
    <property type="match status" value="1"/>
</dbReference>
<keyword evidence="5" id="KW-1185">Reference proteome</keyword>
<dbReference type="InParanoid" id="A0A1U7YW68"/>
<dbReference type="GeneID" id="104588471"/>
<dbReference type="OMA" id="RRNARIW"/>
<dbReference type="KEGG" id="nnu:104588471"/>
<dbReference type="PANTHER" id="PTHR33377:SF62">
    <property type="entry name" value="OS10G0133166 PROTEIN"/>
    <property type="match status" value="1"/>
</dbReference>
<dbReference type="RefSeq" id="XP_010244715.1">
    <property type="nucleotide sequence ID" value="XM_010246413.2"/>
</dbReference>
<dbReference type="InterPro" id="IPR041118">
    <property type="entry name" value="Rx_N"/>
</dbReference>
<evidence type="ECO:0000256" key="3">
    <source>
        <dbReference type="ARBA" id="ARBA00022821"/>
    </source>
</evidence>
<evidence type="ECO:0000313" key="5">
    <source>
        <dbReference type="Proteomes" id="UP000189703"/>
    </source>
</evidence>
<name>A0A1U7YW68_NELNU</name>
<accession>A0A1U7YW68</accession>
<evidence type="ECO:0000313" key="6">
    <source>
        <dbReference type="RefSeq" id="XP_010244715.1"/>
    </source>
</evidence>